<accession>A0A9W8AUV0</accession>
<dbReference type="GO" id="GO:0000707">
    <property type="term" value="P:meiotic DNA recombinase assembly"/>
    <property type="evidence" value="ECO:0007669"/>
    <property type="project" value="TreeGrafter"/>
</dbReference>
<dbReference type="SMART" id="SM00382">
    <property type="entry name" value="AAA"/>
    <property type="match status" value="1"/>
</dbReference>
<keyword evidence="4" id="KW-0067">ATP-binding</keyword>
<reference evidence="9" key="1">
    <citation type="submission" date="2022-07" db="EMBL/GenBank/DDBJ databases">
        <title>Phylogenomic reconstructions and comparative analyses of Kickxellomycotina fungi.</title>
        <authorList>
            <person name="Reynolds N.K."/>
            <person name="Stajich J.E."/>
            <person name="Barry K."/>
            <person name="Grigoriev I.V."/>
            <person name="Crous P."/>
            <person name="Smith M.E."/>
        </authorList>
    </citation>
    <scope>NUCLEOTIDE SEQUENCE</scope>
    <source>
        <strain evidence="9">RSA 1196</strain>
    </source>
</reference>
<dbReference type="GO" id="GO:0005657">
    <property type="term" value="C:replication fork"/>
    <property type="evidence" value="ECO:0007669"/>
    <property type="project" value="TreeGrafter"/>
</dbReference>
<comment type="subcellular location">
    <subcellularLocation>
        <location evidence="1">Nucleus</location>
    </subcellularLocation>
</comment>
<dbReference type="SUPFAM" id="SSF52540">
    <property type="entry name" value="P-loop containing nucleoside triphosphate hydrolases"/>
    <property type="match status" value="1"/>
</dbReference>
<sequence>MSRPIASLNLSPRLSDRLLHMGYRCVEDLKDISTLELAQDVGISLADAQLIMQHIQPADHPIVSASQLFQKEQQRIAIPTGSKALDQIFGSMGLEPGRLYELLGVPGVGKTQLGMQLCVNVQTPQHLGGAGGQAIFIDTEGTFVAERAQQMAQSAIQRWEQTALAQLPHSGITPTPLPTVEDILEGILYLRVLDVAELDTLVKQLRTFCEVHPGYKLVVLDSIAFPIRASFLDKTQRIRLLHTLGYELHALAREHELVVVITNQMTTRFPTLSSPAAQTSGTKSVSPALGDTWSDICQYRVVFYWDGDTRYARVLKSPFLQELSAPFSIEVTGIEDSNV</sequence>
<dbReference type="GO" id="GO:0000400">
    <property type="term" value="F:four-way junction DNA binding"/>
    <property type="evidence" value="ECO:0007669"/>
    <property type="project" value="TreeGrafter"/>
</dbReference>
<evidence type="ECO:0000313" key="9">
    <source>
        <dbReference type="EMBL" id="KAJ1969797.1"/>
    </source>
</evidence>
<dbReference type="Gene3D" id="3.40.50.300">
    <property type="entry name" value="P-loop containing nucleotide triphosphate hydrolases"/>
    <property type="match status" value="1"/>
</dbReference>
<evidence type="ECO:0000256" key="4">
    <source>
        <dbReference type="ARBA" id="ARBA00022840"/>
    </source>
</evidence>
<dbReference type="InterPro" id="IPR027417">
    <property type="entry name" value="P-loop_NTPase"/>
</dbReference>
<dbReference type="GO" id="GO:0033063">
    <property type="term" value="C:Rad51B-Rad51C-Rad51D-XRCC2 complex"/>
    <property type="evidence" value="ECO:0007669"/>
    <property type="project" value="TreeGrafter"/>
</dbReference>
<dbReference type="InterPro" id="IPR052093">
    <property type="entry name" value="HR_Repair_Mediator"/>
</dbReference>
<dbReference type="EMBL" id="JANBPY010000023">
    <property type="protein sequence ID" value="KAJ1969797.1"/>
    <property type="molecule type" value="Genomic_DNA"/>
</dbReference>
<gene>
    <name evidence="9" type="ORF">IWQ62_000399</name>
</gene>
<evidence type="ECO:0000256" key="7">
    <source>
        <dbReference type="ARBA" id="ARBA00040674"/>
    </source>
</evidence>
<dbReference type="PANTHER" id="PTHR46239:SF1">
    <property type="entry name" value="DNA REPAIR PROTEIN RAD51 HOMOLOG 3"/>
    <property type="match status" value="1"/>
</dbReference>
<protein>
    <recommendedName>
        <fullName evidence="7">DNA repair protein RAD51 homolog 3</fullName>
    </recommendedName>
</protein>
<proteinExistence type="predicted"/>
<dbReference type="AlphaFoldDB" id="A0A9W8AUV0"/>
<dbReference type="Pfam" id="PF08423">
    <property type="entry name" value="Rad51"/>
    <property type="match status" value="2"/>
</dbReference>
<keyword evidence="6" id="KW-0539">Nucleus</keyword>
<dbReference type="InterPro" id="IPR003593">
    <property type="entry name" value="AAA+_ATPase"/>
</dbReference>
<evidence type="ECO:0000256" key="1">
    <source>
        <dbReference type="ARBA" id="ARBA00004123"/>
    </source>
</evidence>
<dbReference type="PANTHER" id="PTHR46239">
    <property type="entry name" value="DNA REPAIR PROTEIN RAD51 HOMOLOG 3 RAD51C"/>
    <property type="match status" value="1"/>
</dbReference>
<dbReference type="InterPro" id="IPR016467">
    <property type="entry name" value="DNA_recomb/repair_RecA-like"/>
</dbReference>
<keyword evidence="5" id="KW-0234">DNA repair</keyword>
<name>A0A9W8AUV0_9FUNG</name>
<dbReference type="InterPro" id="IPR020588">
    <property type="entry name" value="RecA_ATP-bd"/>
</dbReference>
<evidence type="ECO:0000256" key="3">
    <source>
        <dbReference type="ARBA" id="ARBA00022763"/>
    </source>
</evidence>
<dbReference type="GO" id="GO:0007131">
    <property type="term" value="P:reciprocal meiotic recombination"/>
    <property type="evidence" value="ECO:0007669"/>
    <property type="project" value="TreeGrafter"/>
</dbReference>
<keyword evidence="3" id="KW-0227">DNA damage</keyword>
<evidence type="ECO:0000259" key="8">
    <source>
        <dbReference type="PROSITE" id="PS50162"/>
    </source>
</evidence>
<evidence type="ECO:0000256" key="5">
    <source>
        <dbReference type="ARBA" id="ARBA00023204"/>
    </source>
</evidence>
<evidence type="ECO:0000256" key="6">
    <source>
        <dbReference type="ARBA" id="ARBA00023242"/>
    </source>
</evidence>
<dbReference type="PIRSF" id="PIRSF005856">
    <property type="entry name" value="Rad51"/>
    <property type="match status" value="1"/>
</dbReference>
<dbReference type="InterPro" id="IPR013632">
    <property type="entry name" value="Rad51_C"/>
</dbReference>
<dbReference type="GO" id="GO:0008821">
    <property type="term" value="F:crossover junction DNA endonuclease activity"/>
    <property type="evidence" value="ECO:0007669"/>
    <property type="project" value="TreeGrafter"/>
</dbReference>
<dbReference type="PROSITE" id="PS50162">
    <property type="entry name" value="RECA_2"/>
    <property type="match status" value="1"/>
</dbReference>
<feature type="domain" description="RecA family profile 1" evidence="8">
    <location>
        <begin position="74"/>
        <end position="265"/>
    </location>
</feature>
<dbReference type="Proteomes" id="UP001150925">
    <property type="component" value="Unassembled WGS sequence"/>
</dbReference>
<evidence type="ECO:0000256" key="2">
    <source>
        <dbReference type="ARBA" id="ARBA00022741"/>
    </source>
</evidence>
<keyword evidence="10" id="KW-1185">Reference proteome</keyword>
<comment type="caution">
    <text evidence="9">The sequence shown here is derived from an EMBL/GenBank/DDBJ whole genome shotgun (WGS) entry which is preliminary data.</text>
</comment>
<keyword evidence="2" id="KW-0547">Nucleotide-binding</keyword>
<evidence type="ECO:0000313" key="10">
    <source>
        <dbReference type="Proteomes" id="UP001150925"/>
    </source>
</evidence>
<dbReference type="GO" id="GO:0033065">
    <property type="term" value="C:Rad51C-XRCC3 complex"/>
    <property type="evidence" value="ECO:0007669"/>
    <property type="project" value="TreeGrafter"/>
</dbReference>
<dbReference type="CDD" id="cd19492">
    <property type="entry name" value="Rad51C"/>
    <property type="match status" value="1"/>
</dbReference>
<organism evidence="9 10">
    <name type="scientific">Dispira parvispora</name>
    <dbReference type="NCBI Taxonomy" id="1520584"/>
    <lineage>
        <taxon>Eukaryota</taxon>
        <taxon>Fungi</taxon>
        <taxon>Fungi incertae sedis</taxon>
        <taxon>Zoopagomycota</taxon>
        <taxon>Kickxellomycotina</taxon>
        <taxon>Dimargaritomycetes</taxon>
        <taxon>Dimargaritales</taxon>
        <taxon>Dimargaritaceae</taxon>
        <taxon>Dispira</taxon>
    </lineage>
</organism>
<dbReference type="OrthoDB" id="5957327at2759"/>
<dbReference type="GO" id="GO:0140664">
    <property type="term" value="F:ATP-dependent DNA damage sensor activity"/>
    <property type="evidence" value="ECO:0007669"/>
    <property type="project" value="InterPro"/>
</dbReference>
<dbReference type="GO" id="GO:0005524">
    <property type="term" value="F:ATP binding"/>
    <property type="evidence" value="ECO:0007669"/>
    <property type="project" value="UniProtKB-KW"/>
</dbReference>